<feature type="coiled-coil region" evidence="1">
    <location>
        <begin position="342"/>
        <end position="425"/>
    </location>
</feature>
<name>A0A818VEH4_9BILA</name>
<dbReference type="AlphaFoldDB" id="A0A818VEH4"/>
<gene>
    <name evidence="2" type="ORF">OXD698_LOCUS12995</name>
</gene>
<dbReference type="EMBL" id="CAJOAZ010000775">
    <property type="protein sequence ID" value="CAF3711536.1"/>
    <property type="molecule type" value="Genomic_DNA"/>
</dbReference>
<dbReference type="PANTHER" id="PTHR37476:SF1">
    <property type="entry name" value="COILED-COIL DOMAIN-CONTAINING PROTEIN 171"/>
    <property type="match status" value="1"/>
</dbReference>
<organism evidence="2 3">
    <name type="scientific">Adineta steineri</name>
    <dbReference type="NCBI Taxonomy" id="433720"/>
    <lineage>
        <taxon>Eukaryota</taxon>
        <taxon>Metazoa</taxon>
        <taxon>Spiralia</taxon>
        <taxon>Gnathifera</taxon>
        <taxon>Rotifera</taxon>
        <taxon>Eurotatoria</taxon>
        <taxon>Bdelloidea</taxon>
        <taxon>Adinetida</taxon>
        <taxon>Adinetidae</taxon>
        <taxon>Adineta</taxon>
    </lineage>
</organism>
<reference evidence="2" key="1">
    <citation type="submission" date="2021-02" db="EMBL/GenBank/DDBJ databases">
        <authorList>
            <person name="Nowell W R."/>
        </authorList>
    </citation>
    <scope>NUCLEOTIDE SEQUENCE</scope>
</reference>
<evidence type="ECO:0000313" key="2">
    <source>
        <dbReference type="EMBL" id="CAF3711536.1"/>
    </source>
</evidence>
<feature type="non-terminal residue" evidence="2">
    <location>
        <position position="492"/>
    </location>
</feature>
<proteinExistence type="predicted"/>
<keyword evidence="1" id="KW-0175">Coiled coil</keyword>
<feature type="coiled-coil region" evidence="1">
    <location>
        <begin position="211"/>
        <end position="308"/>
    </location>
</feature>
<sequence>MVTLTNDYESDSFVSEMSFNEDKNPVENLRRTLDIQGDKLNQISSNNRELINVQSQLARLRSELEKSEMLRQTLEYELTLLRTQHGKQTAFTHHLQNQFNQANDQIKQLQLQVETHNQHKDNELKEKDKKILELENETETLHERERRIEALNEQIQKMEKTFTDSESLSRKNLAQSILAKERETELKKEYEVIQIKLQYSEQALEQERDISSEAKLNVQLLTNRLSDIEANYESLKNQCKNQERKIDEYQRQCSNEKLLRTTLGKLQSELETKCSDTQKLTIEYEKQLKSIREELANYRRKYRNNEDKYCQIVNKTFEYLRSTRIINETYQTDQNLPTLKQLEELKLHIEQLKTSKVDQTNEISRLKKTIERLNKSSMTQKQIEHETEVNKEKLQIEVDDCREKISAYEESLIRLKRDREHLIKEIEIKSSLINSIQLKFKNLLGKTSINIENDFNDLEKEFKKVLLKSNALEQKLIEKDHDTLLLTQKLEQ</sequence>
<accession>A0A818VEH4</accession>
<dbReference type="PANTHER" id="PTHR37476">
    <property type="entry name" value="COILED-COIL DOMAIN-CONTAINING PROTEIN 171"/>
    <property type="match status" value="1"/>
</dbReference>
<protein>
    <submittedName>
        <fullName evidence="2">Uncharacterized protein</fullName>
    </submittedName>
</protein>
<evidence type="ECO:0000256" key="1">
    <source>
        <dbReference type="SAM" id="Coils"/>
    </source>
</evidence>
<comment type="caution">
    <text evidence="2">The sequence shown here is derived from an EMBL/GenBank/DDBJ whole genome shotgun (WGS) entry which is preliminary data.</text>
</comment>
<evidence type="ECO:0000313" key="3">
    <source>
        <dbReference type="Proteomes" id="UP000663844"/>
    </source>
</evidence>
<feature type="coiled-coil region" evidence="1">
    <location>
        <begin position="43"/>
        <end position="168"/>
    </location>
</feature>
<dbReference type="Proteomes" id="UP000663844">
    <property type="component" value="Unassembled WGS sequence"/>
</dbReference>